<protein>
    <submittedName>
        <fullName evidence="1">Uncharacterized protein</fullName>
    </submittedName>
</protein>
<keyword evidence="2" id="KW-1185">Reference proteome</keyword>
<evidence type="ECO:0000313" key="2">
    <source>
        <dbReference type="Proteomes" id="UP001157502"/>
    </source>
</evidence>
<dbReference type="EMBL" id="CM055739">
    <property type="protein sequence ID" value="KAJ8004049.1"/>
    <property type="molecule type" value="Genomic_DNA"/>
</dbReference>
<accession>A0ACC2GJW6</accession>
<comment type="caution">
    <text evidence="1">The sequence shown here is derived from an EMBL/GenBank/DDBJ whole genome shotgun (WGS) entry which is preliminary data.</text>
</comment>
<organism evidence="1 2">
    <name type="scientific">Dallia pectoralis</name>
    <name type="common">Alaska blackfish</name>
    <dbReference type="NCBI Taxonomy" id="75939"/>
    <lineage>
        <taxon>Eukaryota</taxon>
        <taxon>Metazoa</taxon>
        <taxon>Chordata</taxon>
        <taxon>Craniata</taxon>
        <taxon>Vertebrata</taxon>
        <taxon>Euteleostomi</taxon>
        <taxon>Actinopterygii</taxon>
        <taxon>Neopterygii</taxon>
        <taxon>Teleostei</taxon>
        <taxon>Protacanthopterygii</taxon>
        <taxon>Esociformes</taxon>
        <taxon>Umbridae</taxon>
        <taxon>Dallia</taxon>
    </lineage>
</organism>
<gene>
    <name evidence="1" type="ORF">DPEC_G00154760</name>
</gene>
<proteinExistence type="predicted"/>
<name>A0ACC2GJW6_DALPE</name>
<sequence length="471" mass="51900">MLVKTFFTLWAISTVVSTAVFLERNDAHVVLDRFRRANSGYFEELKPGNLERECLEEICNYEEAREVFEDDGQTEVFWLGYHRRDPCLVHSCKNNGTCVPTNSSYPCLCPEGFHGKFCQTVFEDTLKCLYLNGGCEHFCNHSEPVRKCFCASGYALGDDGRKCVAQVQYPCGKIPSQNVGVNQTHSVNVRLVGGNACPKGQCPWQVLLRHQDSPLCGGVIVHPKWVITAAHCVLNRDVRGMMVVAGEHNIDITEGTEQLRSVAKVIPYHLYEPTTGDGDIALLRLRMPITLGQNAVPVCLPQQDFANAEMAAIRNHAISGWGRLTSGGNNPKTGPGSAFYPPVLRRVAVPLIPNAECSLKSGFNFTTNMLCAGYFLGNVEACRGDDGSPLVTHYSNTHFLMGVVAWGKGCPKHGFYGVYTKMANFLDWAEEVMNAPVPDDNAKEMPFLLESALHDSQIEQAPAKIGPLPLL</sequence>
<evidence type="ECO:0000313" key="1">
    <source>
        <dbReference type="EMBL" id="KAJ8004049.1"/>
    </source>
</evidence>
<dbReference type="Proteomes" id="UP001157502">
    <property type="component" value="Chromosome 12"/>
</dbReference>
<reference evidence="1" key="1">
    <citation type="submission" date="2021-05" db="EMBL/GenBank/DDBJ databases">
        <authorList>
            <person name="Pan Q."/>
            <person name="Jouanno E."/>
            <person name="Zahm M."/>
            <person name="Klopp C."/>
            <person name="Cabau C."/>
            <person name="Louis A."/>
            <person name="Berthelot C."/>
            <person name="Parey E."/>
            <person name="Roest Crollius H."/>
            <person name="Montfort J."/>
            <person name="Robinson-Rechavi M."/>
            <person name="Bouchez O."/>
            <person name="Lampietro C."/>
            <person name="Lopez Roques C."/>
            <person name="Donnadieu C."/>
            <person name="Postlethwait J."/>
            <person name="Bobe J."/>
            <person name="Dillon D."/>
            <person name="Chandos A."/>
            <person name="von Hippel F."/>
            <person name="Guiguen Y."/>
        </authorList>
    </citation>
    <scope>NUCLEOTIDE SEQUENCE</scope>
    <source>
        <strain evidence="1">YG-Jan2019</strain>
    </source>
</reference>